<dbReference type="Proteomes" id="UP001143328">
    <property type="component" value="Unassembled WGS sequence"/>
</dbReference>
<dbReference type="SUPFAM" id="SSF55729">
    <property type="entry name" value="Acyl-CoA N-acyltransferases (Nat)"/>
    <property type="match status" value="1"/>
</dbReference>
<dbReference type="InterPro" id="IPR000182">
    <property type="entry name" value="GNAT_dom"/>
</dbReference>
<evidence type="ECO:0000313" key="2">
    <source>
        <dbReference type="EMBL" id="GLK90051.1"/>
    </source>
</evidence>
<dbReference type="Pfam" id="PF12568">
    <property type="entry name" value="PanZ"/>
    <property type="match status" value="1"/>
</dbReference>
<dbReference type="PROSITE" id="PS51186">
    <property type="entry name" value="GNAT"/>
    <property type="match status" value="1"/>
</dbReference>
<dbReference type="InterPro" id="IPR040448">
    <property type="entry name" value="PanZ_GNAT"/>
</dbReference>
<evidence type="ECO:0000313" key="3">
    <source>
        <dbReference type="Proteomes" id="UP001143328"/>
    </source>
</evidence>
<sequence length="132" mass="14670">MPVLVEEIFEPSSQDSSDLQKIYHDAPDWLIAPFTDRDALIKTAIAKRQLLAGRFNDRLLAAAIIEKGENHWRLSHLCVRTVTRKRGVARRLVAEAQRLANEAGKRLHLAAPAGHLESQVLAAKIGLPLLPL</sequence>
<dbReference type="AlphaFoldDB" id="A0A9W6K884"/>
<name>A0A9W6K884_9PSED</name>
<dbReference type="EMBL" id="BSFN01000008">
    <property type="protein sequence ID" value="GLK90051.1"/>
    <property type="molecule type" value="Genomic_DNA"/>
</dbReference>
<dbReference type="RefSeq" id="WP_271196254.1">
    <property type="nucleotide sequence ID" value="NZ_BSFN01000008.1"/>
</dbReference>
<organism evidence="2 3">
    <name type="scientific">Pseudomonas turukhanskensis</name>
    <dbReference type="NCBI Taxonomy" id="1806536"/>
    <lineage>
        <taxon>Bacteria</taxon>
        <taxon>Pseudomonadati</taxon>
        <taxon>Pseudomonadota</taxon>
        <taxon>Gammaproteobacteria</taxon>
        <taxon>Pseudomonadales</taxon>
        <taxon>Pseudomonadaceae</taxon>
        <taxon>Pseudomonas</taxon>
    </lineage>
</organism>
<accession>A0A9W6K884</accession>
<proteinExistence type="predicted"/>
<evidence type="ECO:0000259" key="1">
    <source>
        <dbReference type="PROSITE" id="PS51186"/>
    </source>
</evidence>
<keyword evidence="3" id="KW-1185">Reference proteome</keyword>
<comment type="caution">
    <text evidence="2">The sequence shown here is derived from an EMBL/GenBank/DDBJ whole genome shotgun (WGS) entry which is preliminary data.</text>
</comment>
<feature type="domain" description="N-acetyltransferase" evidence="1">
    <location>
        <begin position="6"/>
        <end position="132"/>
    </location>
</feature>
<dbReference type="GO" id="GO:0016747">
    <property type="term" value="F:acyltransferase activity, transferring groups other than amino-acyl groups"/>
    <property type="evidence" value="ECO:0007669"/>
    <property type="project" value="InterPro"/>
</dbReference>
<dbReference type="Gene3D" id="3.40.630.30">
    <property type="match status" value="1"/>
</dbReference>
<reference evidence="2" key="2">
    <citation type="submission" date="2023-01" db="EMBL/GenBank/DDBJ databases">
        <authorList>
            <person name="Sun Q."/>
            <person name="Evtushenko L."/>
        </authorList>
    </citation>
    <scope>NUCLEOTIDE SEQUENCE</scope>
    <source>
        <strain evidence="2">VKM B-2935</strain>
    </source>
</reference>
<gene>
    <name evidence="2" type="ORF">GCM10017655_31130</name>
</gene>
<dbReference type="InterPro" id="IPR016181">
    <property type="entry name" value="Acyl_CoA_acyltransferase"/>
</dbReference>
<protein>
    <recommendedName>
        <fullName evidence="1">N-acetyltransferase domain-containing protein</fullName>
    </recommendedName>
</protein>
<dbReference type="CDD" id="cd04301">
    <property type="entry name" value="NAT_SF"/>
    <property type="match status" value="1"/>
</dbReference>
<reference evidence="2" key="1">
    <citation type="journal article" date="2014" name="Int. J. Syst. Evol. Microbiol.">
        <title>Complete genome sequence of Corynebacterium casei LMG S-19264T (=DSM 44701T), isolated from a smear-ripened cheese.</title>
        <authorList>
            <consortium name="US DOE Joint Genome Institute (JGI-PGF)"/>
            <person name="Walter F."/>
            <person name="Albersmeier A."/>
            <person name="Kalinowski J."/>
            <person name="Ruckert C."/>
        </authorList>
    </citation>
    <scope>NUCLEOTIDE SEQUENCE</scope>
    <source>
        <strain evidence="2">VKM B-2935</strain>
    </source>
</reference>